<accession>A0A097EQ07</accession>
<dbReference type="eggNOG" id="COG0773">
    <property type="taxonomic scope" value="Bacteria"/>
</dbReference>
<comment type="function">
    <text evidence="14">Cell wall formation.</text>
</comment>
<feature type="domain" description="Mur ligase N-terminal catalytic" evidence="16">
    <location>
        <begin position="5"/>
        <end position="102"/>
    </location>
</feature>
<dbReference type="GO" id="GO:0005737">
    <property type="term" value="C:cytoplasm"/>
    <property type="evidence" value="ECO:0007669"/>
    <property type="project" value="UniProtKB-SubCell"/>
</dbReference>
<evidence type="ECO:0000256" key="9">
    <source>
        <dbReference type="ARBA" id="ARBA00022960"/>
    </source>
</evidence>
<evidence type="ECO:0000256" key="3">
    <source>
        <dbReference type="ARBA" id="ARBA00012211"/>
    </source>
</evidence>
<dbReference type="Proteomes" id="UP000029672">
    <property type="component" value="Chromosome"/>
</dbReference>
<dbReference type="RefSeq" id="WP_040009741.1">
    <property type="nucleotide sequence ID" value="NZ_CP009574.1"/>
</dbReference>
<comment type="catalytic activity">
    <reaction evidence="13 14">
        <text>UDP-N-acetyl-alpha-D-muramate + L-alanine + ATP = UDP-N-acetyl-alpha-D-muramoyl-L-alanine + ADP + phosphate + H(+)</text>
        <dbReference type="Rhea" id="RHEA:23372"/>
        <dbReference type="ChEBI" id="CHEBI:15378"/>
        <dbReference type="ChEBI" id="CHEBI:30616"/>
        <dbReference type="ChEBI" id="CHEBI:43474"/>
        <dbReference type="ChEBI" id="CHEBI:57972"/>
        <dbReference type="ChEBI" id="CHEBI:70757"/>
        <dbReference type="ChEBI" id="CHEBI:83898"/>
        <dbReference type="ChEBI" id="CHEBI:456216"/>
        <dbReference type="EC" id="6.3.2.8"/>
    </reaction>
</comment>
<dbReference type="PANTHER" id="PTHR43445">
    <property type="entry name" value="UDP-N-ACETYLMURAMATE--L-ALANINE LIGASE-RELATED"/>
    <property type="match status" value="1"/>
</dbReference>
<dbReference type="InterPro" id="IPR004101">
    <property type="entry name" value="Mur_ligase_C"/>
</dbReference>
<evidence type="ECO:0000256" key="7">
    <source>
        <dbReference type="ARBA" id="ARBA00022741"/>
    </source>
</evidence>
<comment type="similarity">
    <text evidence="14">Belongs to the MurCDEF family.</text>
</comment>
<evidence type="ECO:0000256" key="5">
    <source>
        <dbReference type="ARBA" id="ARBA00022598"/>
    </source>
</evidence>
<dbReference type="GO" id="GO:0009252">
    <property type="term" value="P:peptidoglycan biosynthetic process"/>
    <property type="evidence" value="ECO:0007669"/>
    <property type="project" value="UniProtKB-UniRule"/>
</dbReference>
<evidence type="ECO:0000256" key="13">
    <source>
        <dbReference type="ARBA" id="ARBA00047833"/>
    </source>
</evidence>
<protein>
    <recommendedName>
        <fullName evidence="3 14">UDP-N-acetylmuramate--L-alanine ligase</fullName>
        <ecNumber evidence="3 14">6.3.2.8</ecNumber>
    </recommendedName>
    <alternativeName>
        <fullName evidence="14">UDP-N-acetylmuramoyl-L-alanine synthetase</fullName>
    </alternativeName>
</protein>
<dbReference type="KEGG" id="frf:LO80_06535"/>
<keyword evidence="9 14" id="KW-0133">Cell shape</keyword>
<evidence type="ECO:0000256" key="11">
    <source>
        <dbReference type="ARBA" id="ARBA00023306"/>
    </source>
</evidence>
<keyword evidence="12 14" id="KW-0961">Cell wall biogenesis/degradation</keyword>
<keyword evidence="10 14" id="KW-0573">Peptidoglycan synthesis</keyword>
<dbReference type="EC" id="6.3.2.8" evidence="3 14"/>
<dbReference type="InterPro" id="IPR013221">
    <property type="entry name" value="Mur_ligase_cen"/>
</dbReference>
<proteinExistence type="inferred from homology"/>
<dbReference type="Pfam" id="PF08245">
    <property type="entry name" value="Mur_ligase_M"/>
    <property type="match status" value="1"/>
</dbReference>
<dbReference type="Gene3D" id="3.40.50.720">
    <property type="entry name" value="NAD(P)-binding Rossmann-like Domain"/>
    <property type="match status" value="1"/>
</dbReference>
<keyword evidence="4 14" id="KW-0963">Cytoplasm</keyword>
<name>A0A097EQ07_9GAMM</name>
<evidence type="ECO:0000256" key="1">
    <source>
        <dbReference type="ARBA" id="ARBA00004496"/>
    </source>
</evidence>
<evidence type="ECO:0000259" key="18">
    <source>
        <dbReference type="Pfam" id="PF08245"/>
    </source>
</evidence>
<dbReference type="SUPFAM" id="SSF53623">
    <property type="entry name" value="MurD-like peptide ligases, catalytic domain"/>
    <property type="match status" value="1"/>
</dbReference>
<dbReference type="PANTHER" id="PTHR43445:SF3">
    <property type="entry name" value="UDP-N-ACETYLMURAMATE--L-ALANINE LIGASE"/>
    <property type="match status" value="1"/>
</dbReference>
<dbReference type="HOGENOM" id="CLU_028104_2_2_6"/>
<dbReference type="NCBIfam" id="TIGR01082">
    <property type="entry name" value="murC"/>
    <property type="match status" value="1"/>
</dbReference>
<keyword evidence="8 14" id="KW-0067">ATP-binding</keyword>
<dbReference type="SUPFAM" id="SSF53244">
    <property type="entry name" value="MurD-like peptide ligases, peptide-binding domain"/>
    <property type="match status" value="1"/>
</dbReference>
<feature type="binding site" evidence="14">
    <location>
        <begin position="110"/>
        <end position="116"/>
    </location>
    <ligand>
        <name>ATP</name>
        <dbReference type="ChEBI" id="CHEBI:30616"/>
    </ligand>
</feature>
<dbReference type="GO" id="GO:0008763">
    <property type="term" value="F:UDP-N-acetylmuramate-L-alanine ligase activity"/>
    <property type="evidence" value="ECO:0007669"/>
    <property type="project" value="UniProtKB-UniRule"/>
</dbReference>
<dbReference type="SUPFAM" id="SSF51984">
    <property type="entry name" value="MurCD N-terminal domain"/>
    <property type="match status" value="1"/>
</dbReference>
<evidence type="ECO:0000256" key="6">
    <source>
        <dbReference type="ARBA" id="ARBA00022618"/>
    </source>
</evidence>
<dbReference type="HAMAP" id="MF_00046">
    <property type="entry name" value="MurC"/>
    <property type="match status" value="1"/>
</dbReference>
<evidence type="ECO:0000259" key="16">
    <source>
        <dbReference type="Pfam" id="PF01225"/>
    </source>
</evidence>
<feature type="domain" description="Mur ligase C-terminal" evidence="17">
    <location>
        <begin position="312"/>
        <end position="441"/>
    </location>
</feature>
<dbReference type="InterPro" id="IPR036615">
    <property type="entry name" value="Mur_ligase_C_dom_sf"/>
</dbReference>
<evidence type="ECO:0000256" key="10">
    <source>
        <dbReference type="ARBA" id="ARBA00022984"/>
    </source>
</evidence>
<dbReference type="InterPro" id="IPR005758">
    <property type="entry name" value="UDP-N-AcMur_Ala_ligase_MurC"/>
</dbReference>
<comment type="pathway">
    <text evidence="2 14">Cell wall biogenesis; peptidoglycan biosynthesis.</text>
</comment>
<dbReference type="InterPro" id="IPR000713">
    <property type="entry name" value="Mur_ligase_N"/>
</dbReference>
<keyword evidence="11 14" id="KW-0131">Cell cycle</keyword>
<feature type="chain" id="PRO_5005415685" description="UDP-N-acetylmuramate--L-alanine ligase" evidence="15">
    <location>
        <begin position="22"/>
        <end position="452"/>
    </location>
</feature>
<gene>
    <name evidence="14" type="primary">murC</name>
    <name evidence="19" type="ORF">LO80_06535</name>
</gene>
<sequence>MNKKILFLGVGGIGVSALAIAANKLGAEVSGYDSSPNKLTKKLENLGISISSSPSEVDVASFDMIVYSSAIIASHPLLAEAKNLGIQCLQRAMFLSILMKSFKYSIAITGTHGKTTTSSILATLSYKLDSSSSFVVGGVVKYADSNIQVNGSNKLIIEADESDASFLHLNPNSVIVTSIDLDHMSTYQNSYEVLLGNFAEFINKDNVRKVYICIDDKGCRDLLSKYSFADKNIISYGFSKNADIHIYDYYIEDLEGTNFKISYRGQELKFTIQLPGKYNVQNAVACIANCLEFGFSYEDIRLALTEVAGVARRFDIYNKKISGYNVQVIDDYGHHPAEITSCLGAVRDKYPNKKIIHVFQPHRYTRNRDLLNDWVKALSLSDLLIILPTYSAGESVIKGAESQDIVKGVTNHIVADSFDHAIYFLEKLVDDNTVVLVQGAGDITNIVEMLGE</sequence>
<keyword evidence="20" id="KW-1185">Reference proteome</keyword>
<feature type="domain" description="Mur ligase central" evidence="18">
    <location>
        <begin position="108"/>
        <end position="288"/>
    </location>
</feature>
<evidence type="ECO:0000256" key="2">
    <source>
        <dbReference type="ARBA" id="ARBA00004752"/>
    </source>
</evidence>
<dbReference type="UniPathway" id="UPA00219"/>
<evidence type="ECO:0000313" key="19">
    <source>
        <dbReference type="EMBL" id="AIT09653.1"/>
    </source>
</evidence>
<feature type="signal peptide" evidence="15">
    <location>
        <begin position="1"/>
        <end position="21"/>
    </location>
</feature>
<dbReference type="GO" id="GO:0051301">
    <property type="term" value="P:cell division"/>
    <property type="evidence" value="ECO:0007669"/>
    <property type="project" value="UniProtKB-KW"/>
</dbReference>
<dbReference type="GO" id="GO:0005524">
    <property type="term" value="F:ATP binding"/>
    <property type="evidence" value="ECO:0007669"/>
    <property type="project" value="UniProtKB-UniRule"/>
</dbReference>
<dbReference type="Pfam" id="PF02875">
    <property type="entry name" value="Mur_ligase_C"/>
    <property type="match status" value="1"/>
</dbReference>
<keyword evidence="6 14" id="KW-0132">Cell division</keyword>
<dbReference type="InterPro" id="IPR036565">
    <property type="entry name" value="Mur-like_cat_sf"/>
</dbReference>
<organism evidence="19 20">
    <name type="scientific">Candidatus Francisella endociliophora</name>
    <dbReference type="NCBI Taxonomy" id="653937"/>
    <lineage>
        <taxon>Bacteria</taxon>
        <taxon>Pseudomonadati</taxon>
        <taxon>Pseudomonadota</taxon>
        <taxon>Gammaproteobacteria</taxon>
        <taxon>Thiotrichales</taxon>
        <taxon>Francisellaceae</taxon>
        <taxon>Francisella</taxon>
    </lineage>
</organism>
<evidence type="ECO:0000259" key="17">
    <source>
        <dbReference type="Pfam" id="PF02875"/>
    </source>
</evidence>
<dbReference type="Gene3D" id="3.90.190.20">
    <property type="entry name" value="Mur ligase, C-terminal domain"/>
    <property type="match status" value="1"/>
</dbReference>
<evidence type="ECO:0000256" key="4">
    <source>
        <dbReference type="ARBA" id="ARBA00022490"/>
    </source>
</evidence>
<dbReference type="GO" id="GO:0008360">
    <property type="term" value="P:regulation of cell shape"/>
    <property type="evidence" value="ECO:0007669"/>
    <property type="project" value="UniProtKB-KW"/>
</dbReference>
<evidence type="ECO:0000256" key="8">
    <source>
        <dbReference type="ARBA" id="ARBA00022840"/>
    </source>
</evidence>
<evidence type="ECO:0000256" key="15">
    <source>
        <dbReference type="SAM" id="SignalP"/>
    </source>
</evidence>
<dbReference type="GO" id="GO:0071555">
    <property type="term" value="P:cell wall organization"/>
    <property type="evidence" value="ECO:0007669"/>
    <property type="project" value="UniProtKB-KW"/>
</dbReference>
<dbReference type="OrthoDB" id="9804126at2"/>
<dbReference type="InterPro" id="IPR050061">
    <property type="entry name" value="MurCDEF_pg_biosynth"/>
</dbReference>
<evidence type="ECO:0000256" key="12">
    <source>
        <dbReference type="ARBA" id="ARBA00023316"/>
    </source>
</evidence>
<evidence type="ECO:0000313" key="20">
    <source>
        <dbReference type="Proteomes" id="UP000029672"/>
    </source>
</evidence>
<keyword evidence="15" id="KW-0732">Signal</keyword>
<evidence type="ECO:0000256" key="14">
    <source>
        <dbReference type="HAMAP-Rule" id="MF_00046"/>
    </source>
</evidence>
<dbReference type="Gene3D" id="3.40.1190.10">
    <property type="entry name" value="Mur-like, catalytic domain"/>
    <property type="match status" value="1"/>
</dbReference>
<dbReference type="AlphaFoldDB" id="A0A097EQ07"/>
<comment type="subcellular location">
    <subcellularLocation>
        <location evidence="1 14">Cytoplasm</location>
    </subcellularLocation>
</comment>
<dbReference type="Pfam" id="PF01225">
    <property type="entry name" value="Mur_ligase"/>
    <property type="match status" value="1"/>
</dbReference>
<dbReference type="STRING" id="1547445.LO80_06535"/>
<keyword evidence="5 14" id="KW-0436">Ligase</keyword>
<dbReference type="EMBL" id="CP009574">
    <property type="protein sequence ID" value="AIT09653.1"/>
    <property type="molecule type" value="Genomic_DNA"/>
</dbReference>
<reference evidence="19 20" key="1">
    <citation type="submission" date="2014-10" db="EMBL/GenBank/DDBJ databases">
        <title>Whole genome sequence of Francisella endociliophora strain FSC1006, isolated from a laboratory culture of the marine ciliate Euplotes raikovi.</title>
        <authorList>
            <person name="Granberg M."/>
            <person name="Backman S."/>
            <person name="Lundmark E."/>
            <person name="Nilsson E."/>
            <person name="Karlsson E."/>
            <person name="Thelaus J."/>
            <person name="Ohrman C."/>
            <person name="Larkeryd A."/>
            <person name="Stenberg P."/>
        </authorList>
    </citation>
    <scope>NUCLEOTIDE SEQUENCE [LARGE SCALE GENOMIC DNA]</scope>
    <source>
        <strain evidence="19 20">FSC1006</strain>
    </source>
</reference>
<keyword evidence="7 14" id="KW-0547">Nucleotide-binding</keyword>